<comment type="subcellular location">
    <subcellularLocation>
        <location evidence="1">Membrane</location>
        <topology evidence="1">Multi-pass membrane protein</topology>
    </subcellularLocation>
</comment>
<evidence type="ECO:0000256" key="5">
    <source>
        <dbReference type="SAM" id="Phobius"/>
    </source>
</evidence>
<keyword evidence="7" id="KW-1185">Reference proteome</keyword>
<keyword evidence="3 5" id="KW-1133">Transmembrane helix</keyword>
<gene>
    <name evidence="6" type="ORF">DSCW_41110</name>
</gene>
<evidence type="ECO:0008006" key="8">
    <source>
        <dbReference type="Google" id="ProtNLM"/>
    </source>
</evidence>
<feature type="transmembrane region" description="Helical" evidence="5">
    <location>
        <begin position="200"/>
        <end position="224"/>
    </location>
</feature>
<evidence type="ECO:0000256" key="3">
    <source>
        <dbReference type="ARBA" id="ARBA00022989"/>
    </source>
</evidence>
<protein>
    <recommendedName>
        <fullName evidence="8">Sulfate transporter CysZ</fullName>
    </recommendedName>
</protein>
<name>A0A5K7ZE42_9BACT</name>
<dbReference type="Proteomes" id="UP000427769">
    <property type="component" value="Chromosome"/>
</dbReference>
<dbReference type="Pfam" id="PF07264">
    <property type="entry name" value="EI24"/>
    <property type="match status" value="1"/>
</dbReference>
<sequence length="244" mass="27085">MNFFSGIKYNLKGLWMGVRSPRLLLLGLLRFVVVAVLTIGLSGVVLAKHADILALLWQQPESPWIVWIWYLASWLLTLLLMGVSAVAAYLLAQVLFAVLIMDWMSRITERMVTGQAAAAPDATLLTQMGFLVRQEVPRNIVPVVLTLLIMVLGWFTPLGPVLTFIGPLTAVIFLAWDNTDLIPARNLIPFGQRFKSLGKTLLFHLGFGLPFLVPVLNLFFLSFAPVGATLYHLDREKSVSPATE</sequence>
<dbReference type="RefSeq" id="WP_155305505.1">
    <property type="nucleotide sequence ID" value="NZ_AP021875.1"/>
</dbReference>
<dbReference type="AlphaFoldDB" id="A0A5K7ZE42"/>
<keyword evidence="2 5" id="KW-0812">Transmembrane</keyword>
<evidence type="ECO:0000313" key="6">
    <source>
        <dbReference type="EMBL" id="BBO76694.1"/>
    </source>
</evidence>
<dbReference type="KEGG" id="dwd:DSCW_41110"/>
<keyword evidence="4 5" id="KW-0472">Membrane</keyword>
<accession>A0A5K7ZE42</accession>
<organism evidence="6 7">
    <name type="scientific">Desulfosarcina widdelii</name>
    <dbReference type="NCBI Taxonomy" id="947919"/>
    <lineage>
        <taxon>Bacteria</taxon>
        <taxon>Pseudomonadati</taxon>
        <taxon>Thermodesulfobacteriota</taxon>
        <taxon>Desulfobacteria</taxon>
        <taxon>Desulfobacterales</taxon>
        <taxon>Desulfosarcinaceae</taxon>
        <taxon>Desulfosarcina</taxon>
    </lineage>
</organism>
<evidence type="ECO:0000256" key="4">
    <source>
        <dbReference type="ARBA" id="ARBA00023136"/>
    </source>
</evidence>
<proteinExistence type="predicted"/>
<feature type="transmembrane region" description="Helical" evidence="5">
    <location>
        <begin position="67"/>
        <end position="100"/>
    </location>
</feature>
<evidence type="ECO:0000313" key="7">
    <source>
        <dbReference type="Proteomes" id="UP000427769"/>
    </source>
</evidence>
<evidence type="ECO:0000256" key="1">
    <source>
        <dbReference type="ARBA" id="ARBA00004141"/>
    </source>
</evidence>
<feature type="transmembrane region" description="Helical" evidence="5">
    <location>
        <begin position="23"/>
        <end position="47"/>
    </location>
</feature>
<reference evidence="6 7" key="1">
    <citation type="submission" date="2019-11" db="EMBL/GenBank/DDBJ databases">
        <title>Comparative genomics of hydrocarbon-degrading Desulfosarcina strains.</title>
        <authorList>
            <person name="Watanabe M."/>
            <person name="Kojima H."/>
            <person name="Fukui M."/>
        </authorList>
    </citation>
    <scope>NUCLEOTIDE SEQUENCE [LARGE SCALE GENOMIC DNA]</scope>
    <source>
        <strain evidence="6 7">PP31</strain>
    </source>
</reference>
<feature type="transmembrane region" description="Helical" evidence="5">
    <location>
        <begin position="136"/>
        <end position="155"/>
    </location>
</feature>
<dbReference type="OrthoDB" id="5416286at2"/>
<dbReference type="InterPro" id="IPR059112">
    <property type="entry name" value="CysZ/EI24"/>
</dbReference>
<evidence type="ECO:0000256" key="2">
    <source>
        <dbReference type="ARBA" id="ARBA00022692"/>
    </source>
</evidence>
<dbReference type="EMBL" id="AP021875">
    <property type="protein sequence ID" value="BBO76694.1"/>
    <property type="molecule type" value="Genomic_DNA"/>
</dbReference>